<dbReference type="CDD" id="cd02968">
    <property type="entry name" value="SCO"/>
    <property type="match status" value="1"/>
</dbReference>
<keyword evidence="3" id="KW-0732">Signal</keyword>
<evidence type="ECO:0000256" key="1">
    <source>
        <dbReference type="ARBA" id="ARBA00010996"/>
    </source>
</evidence>
<feature type="domain" description="Thioredoxin" evidence="4">
    <location>
        <begin position="21"/>
        <end position="197"/>
    </location>
</feature>
<feature type="signal peptide" evidence="3">
    <location>
        <begin position="1"/>
        <end position="24"/>
    </location>
</feature>
<evidence type="ECO:0000313" key="5">
    <source>
        <dbReference type="EMBL" id="MBD8504223.1"/>
    </source>
</evidence>
<dbReference type="InterPro" id="IPR036249">
    <property type="entry name" value="Thioredoxin-like_sf"/>
</dbReference>
<dbReference type="Proteomes" id="UP000603602">
    <property type="component" value="Unassembled WGS sequence"/>
</dbReference>
<dbReference type="InterPro" id="IPR003782">
    <property type="entry name" value="SCO1/SenC"/>
</dbReference>
<dbReference type="Pfam" id="PF02630">
    <property type="entry name" value="SCO1-SenC"/>
    <property type="match status" value="1"/>
</dbReference>
<name>A0ABR9BCZ3_9RHOO</name>
<evidence type="ECO:0000256" key="3">
    <source>
        <dbReference type="SAM" id="SignalP"/>
    </source>
</evidence>
<gene>
    <name evidence="5" type="ORF">IFO67_15105</name>
</gene>
<dbReference type="EMBL" id="JACYTO010000002">
    <property type="protein sequence ID" value="MBD8504223.1"/>
    <property type="molecule type" value="Genomic_DNA"/>
</dbReference>
<accession>A0ABR9BCZ3</accession>
<dbReference type="RefSeq" id="WP_187718991.1">
    <property type="nucleotide sequence ID" value="NZ_JACTAH010000002.1"/>
</dbReference>
<dbReference type="PANTHER" id="PTHR12151">
    <property type="entry name" value="ELECTRON TRANSPORT PROTIN SCO1/SENC FAMILY MEMBER"/>
    <property type="match status" value="1"/>
</dbReference>
<protein>
    <submittedName>
        <fullName evidence="5">SCO family protein</fullName>
    </submittedName>
</protein>
<dbReference type="InterPro" id="IPR013766">
    <property type="entry name" value="Thioredoxin_domain"/>
</dbReference>
<dbReference type="SUPFAM" id="SSF52833">
    <property type="entry name" value="Thioredoxin-like"/>
    <property type="match status" value="1"/>
</dbReference>
<comment type="caution">
    <text evidence="5">The sequence shown here is derived from an EMBL/GenBank/DDBJ whole genome shotgun (WGS) entry which is preliminary data.</text>
</comment>
<dbReference type="PROSITE" id="PS51352">
    <property type="entry name" value="THIOREDOXIN_2"/>
    <property type="match status" value="1"/>
</dbReference>
<evidence type="ECO:0000313" key="6">
    <source>
        <dbReference type="Proteomes" id="UP000603602"/>
    </source>
</evidence>
<keyword evidence="6" id="KW-1185">Reference proteome</keyword>
<proteinExistence type="inferred from homology"/>
<feature type="chain" id="PRO_5045636501" evidence="3">
    <location>
        <begin position="25"/>
        <end position="199"/>
    </location>
</feature>
<keyword evidence="2" id="KW-0186">Copper</keyword>
<comment type="similarity">
    <text evidence="1">Belongs to the SCO1/2 family.</text>
</comment>
<organism evidence="5 6">
    <name type="scientific">Thauera sedimentorum</name>
    <dbReference type="NCBI Taxonomy" id="2767595"/>
    <lineage>
        <taxon>Bacteria</taxon>
        <taxon>Pseudomonadati</taxon>
        <taxon>Pseudomonadota</taxon>
        <taxon>Betaproteobacteria</taxon>
        <taxon>Rhodocyclales</taxon>
        <taxon>Zoogloeaceae</taxon>
        <taxon>Thauera</taxon>
    </lineage>
</organism>
<dbReference type="PANTHER" id="PTHR12151:SF25">
    <property type="entry name" value="LINALOOL DEHYDRATASE_ISOMERASE DOMAIN-CONTAINING PROTEIN"/>
    <property type="match status" value="1"/>
</dbReference>
<reference evidence="6" key="1">
    <citation type="submission" date="2023-07" db="EMBL/GenBank/DDBJ databases">
        <title>Thauera sp. CAU 1555 isolated from sand of Yaerae Beach.</title>
        <authorList>
            <person name="Kim W."/>
        </authorList>
    </citation>
    <scope>NUCLEOTIDE SEQUENCE [LARGE SCALE GENOMIC DNA]</scope>
    <source>
        <strain evidence="6">CAU 1555</strain>
    </source>
</reference>
<dbReference type="PROSITE" id="PS51257">
    <property type="entry name" value="PROKAR_LIPOPROTEIN"/>
    <property type="match status" value="1"/>
</dbReference>
<evidence type="ECO:0000259" key="4">
    <source>
        <dbReference type="PROSITE" id="PS51352"/>
    </source>
</evidence>
<dbReference type="Gene3D" id="3.40.30.10">
    <property type="entry name" value="Glutaredoxin"/>
    <property type="match status" value="1"/>
</dbReference>
<evidence type="ECO:0000256" key="2">
    <source>
        <dbReference type="ARBA" id="ARBA00023008"/>
    </source>
</evidence>
<sequence length="199" mass="21970">MPACRQPFVFIAALFAAVLLTACGEPPPSFRNTDITGAPYGKSLALTDHNGQPRTLQDFRGKVVTLFFGFTQCPDVCPTSLMTMNEVMRLLGPDAERVQALFVTVDPERDTQALLAEYVPAFDPRFLGLYGTLAQTAEVAKEFRIYYRKSGDTSGMNYTIDHSAGTYIFDPQGRVRLYVKHGESAENMAADIRMLLAGK</sequence>